<proteinExistence type="predicted"/>
<gene>
    <name evidence="1" type="ORF">PC115_g15500</name>
</gene>
<dbReference type="AlphaFoldDB" id="A0A8T1BFP3"/>
<comment type="caution">
    <text evidence="1">The sequence shown here is derived from an EMBL/GenBank/DDBJ whole genome shotgun (WGS) entry which is preliminary data.</text>
</comment>
<organism evidence="1 2">
    <name type="scientific">Phytophthora cactorum</name>
    <dbReference type="NCBI Taxonomy" id="29920"/>
    <lineage>
        <taxon>Eukaryota</taxon>
        <taxon>Sar</taxon>
        <taxon>Stramenopiles</taxon>
        <taxon>Oomycota</taxon>
        <taxon>Peronosporomycetes</taxon>
        <taxon>Peronosporales</taxon>
        <taxon>Peronosporaceae</taxon>
        <taxon>Phytophthora</taxon>
    </lineage>
</organism>
<name>A0A8T1BFP3_9STRA</name>
<dbReference type="EMBL" id="RCMI01000633">
    <property type="protein sequence ID" value="KAG2902763.1"/>
    <property type="molecule type" value="Genomic_DNA"/>
</dbReference>
<sequence length="162" mass="18210">MSSGSICASPSLADAPVSWSSATTAKITNVLTFIREGCIEFPTEFTQDLQYLIALILVILEETQPSKPPRYQKFARNPLPMAAIRWQCKKEEDTFQYCIIGKQTLHRLQYISFPPHLNELRSARTRESRGSTRADATSEKACFVKIRSLDTIIEPINSAVTV</sequence>
<protein>
    <submittedName>
        <fullName evidence="1">Uncharacterized protein</fullName>
    </submittedName>
</protein>
<evidence type="ECO:0000313" key="2">
    <source>
        <dbReference type="Proteomes" id="UP000774804"/>
    </source>
</evidence>
<reference evidence="1" key="1">
    <citation type="submission" date="2018-10" db="EMBL/GenBank/DDBJ databases">
        <title>Effector identification in a new, highly contiguous assembly of the strawberry crown rot pathogen Phytophthora cactorum.</title>
        <authorList>
            <person name="Armitage A.D."/>
            <person name="Nellist C.F."/>
            <person name="Bates H."/>
            <person name="Vickerstaff R.J."/>
            <person name="Harrison R.J."/>
        </authorList>
    </citation>
    <scope>NUCLEOTIDE SEQUENCE</scope>
    <source>
        <strain evidence="1">4032</strain>
    </source>
</reference>
<accession>A0A8T1BFP3</accession>
<evidence type="ECO:0000313" key="1">
    <source>
        <dbReference type="EMBL" id="KAG2902763.1"/>
    </source>
</evidence>
<dbReference type="Proteomes" id="UP000774804">
    <property type="component" value="Unassembled WGS sequence"/>
</dbReference>